<dbReference type="Pfam" id="PF02410">
    <property type="entry name" value="RsfS"/>
    <property type="match status" value="1"/>
</dbReference>
<dbReference type="PANTHER" id="PTHR21043:SF0">
    <property type="entry name" value="MITOCHONDRIAL ASSEMBLY OF RIBOSOMAL LARGE SUBUNIT PROTEIN 1"/>
    <property type="match status" value="1"/>
</dbReference>
<reference evidence="3" key="1">
    <citation type="submission" date="2022-03" db="EMBL/GenBank/DDBJ databases">
        <title>Complete genome sequence of Caldinitratiruptor microaerophilus.</title>
        <authorList>
            <person name="Mukaiyama R."/>
            <person name="Nishiyama T."/>
            <person name="Ueda K."/>
        </authorList>
    </citation>
    <scope>NUCLEOTIDE SEQUENCE</scope>
    <source>
        <strain evidence="3">JCM 16183</strain>
    </source>
</reference>
<organism evidence="3 4">
    <name type="scientific">Caldinitratiruptor microaerophilus</name>
    <dbReference type="NCBI Taxonomy" id="671077"/>
    <lineage>
        <taxon>Bacteria</taxon>
        <taxon>Bacillati</taxon>
        <taxon>Bacillota</taxon>
        <taxon>Clostridia</taxon>
        <taxon>Eubacteriales</taxon>
        <taxon>Symbiobacteriaceae</taxon>
        <taxon>Caldinitratiruptor</taxon>
    </lineage>
</organism>
<dbReference type="GO" id="GO:0043023">
    <property type="term" value="F:ribosomal large subunit binding"/>
    <property type="evidence" value="ECO:0007669"/>
    <property type="project" value="TreeGrafter"/>
</dbReference>
<accession>A0AA35GAM5</accession>
<dbReference type="KEGG" id="cmic:caldi_25490"/>
<dbReference type="PANTHER" id="PTHR21043">
    <property type="entry name" value="IOJAP SUPERFAMILY ORTHOLOG"/>
    <property type="match status" value="1"/>
</dbReference>
<keyword evidence="2" id="KW-0678">Repressor</keyword>
<keyword evidence="2" id="KW-0810">Translation regulation</keyword>
<sequence length="119" mass="13603">MTSTQLAQHVAQLLEDRKAQRVQILDIRKLSSVADFFVVCSGATPIQVRALADHVEEKLAEMGVRPHHTEGYRLGRWVLMDYGDVVVHILRNEERDFYSLERLWGDAPLLDHRVLAGAR</sequence>
<gene>
    <name evidence="2 3" type="primary">rsfS</name>
    <name evidence="3" type="ORF">caldi_25490</name>
</gene>
<comment type="similarity">
    <text evidence="1 2">Belongs to the Iojap/RsfS family.</text>
</comment>
<keyword evidence="2" id="KW-0963">Cytoplasm</keyword>
<dbReference type="GO" id="GO:0042256">
    <property type="term" value="P:cytosolic ribosome assembly"/>
    <property type="evidence" value="ECO:0007669"/>
    <property type="project" value="UniProtKB-UniRule"/>
</dbReference>
<evidence type="ECO:0000256" key="1">
    <source>
        <dbReference type="ARBA" id="ARBA00010574"/>
    </source>
</evidence>
<dbReference type="HAMAP" id="MF_01477">
    <property type="entry name" value="Iojap_RsfS"/>
    <property type="match status" value="1"/>
</dbReference>
<dbReference type="RefSeq" id="WP_264842107.1">
    <property type="nucleotide sequence ID" value="NZ_AP025628.1"/>
</dbReference>
<dbReference type="InterPro" id="IPR043519">
    <property type="entry name" value="NT_sf"/>
</dbReference>
<dbReference type="EMBL" id="AP025628">
    <property type="protein sequence ID" value="BDG61459.1"/>
    <property type="molecule type" value="Genomic_DNA"/>
</dbReference>
<dbReference type="AlphaFoldDB" id="A0AA35GAM5"/>
<dbReference type="NCBIfam" id="TIGR00090">
    <property type="entry name" value="rsfS_iojap_ybeB"/>
    <property type="match status" value="1"/>
</dbReference>
<evidence type="ECO:0000256" key="2">
    <source>
        <dbReference type="HAMAP-Rule" id="MF_01477"/>
    </source>
</evidence>
<dbReference type="GO" id="GO:0090071">
    <property type="term" value="P:negative regulation of ribosome biogenesis"/>
    <property type="evidence" value="ECO:0007669"/>
    <property type="project" value="UniProtKB-UniRule"/>
</dbReference>
<comment type="function">
    <text evidence="2">Functions as a ribosomal silencing factor. Interacts with ribosomal protein uL14 (rplN), blocking formation of intersubunit bridge B8. Prevents association of the 30S and 50S ribosomal subunits and the formation of functional ribosomes, thus repressing translation.</text>
</comment>
<proteinExistence type="inferred from homology"/>
<dbReference type="SUPFAM" id="SSF81301">
    <property type="entry name" value="Nucleotidyltransferase"/>
    <property type="match status" value="1"/>
</dbReference>
<protein>
    <recommendedName>
        <fullName evidence="2">Ribosomal silencing factor RsfS</fullName>
    </recommendedName>
</protein>
<dbReference type="Proteomes" id="UP001163687">
    <property type="component" value="Chromosome"/>
</dbReference>
<evidence type="ECO:0000313" key="4">
    <source>
        <dbReference type="Proteomes" id="UP001163687"/>
    </source>
</evidence>
<dbReference type="InterPro" id="IPR004394">
    <property type="entry name" value="Iojap/RsfS/C7orf30"/>
</dbReference>
<evidence type="ECO:0000313" key="3">
    <source>
        <dbReference type="EMBL" id="BDG61459.1"/>
    </source>
</evidence>
<dbReference type="Gene3D" id="3.30.460.10">
    <property type="entry name" value="Beta Polymerase, domain 2"/>
    <property type="match status" value="1"/>
</dbReference>
<comment type="subunit">
    <text evidence="2">Interacts with ribosomal protein uL14 (rplN).</text>
</comment>
<name>A0AA35GAM5_9FIRM</name>
<keyword evidence="4" id="KW-1185">Reference proteome</keyword>
<dbReference type="GO" id="GO:0017148">
    <property type="term" value="P:negative regulation of translation"/>
    <property type="evidence" value="ECO:0007669"/>
    <property type="project" value="UniProtKB-UniRule"/>
</dbReference>
<comment type="subcellular location">
    <subcellularLocation>
        <location evidence="2">Cytoplasm</location>
    </subcellularLocation>
</comment>
<dbReference type="GO" id="GO:0005737">
    <property type="term" value="C:cytoplasm"/>
    <property type="evidence" value="ECO:0007669"/>
    <property type="project" value="UniProtKB-SubCell"/>
</dbReference>